<dbReference type="STRING" id="1089553.Tph_c18950"/>
<gene>
    <name evidence="1" type="primary">csa1</name>
    <name evidence="1" type="ordered locus">Tph_c18950</name>
</gene>
<dbReference type="Proteomes" id="UP000000467">
    <property type="component" value="Chromosome"/>
</dbReference>
<accession>K4LGE4</accession>
<dbReference type="eggNOG" id="COG4343">
    <property type="taxonomic scope" value="Bacteria"/>
</dbReference>
<dbReference type="HOGENOM" id="CLU_905009_0_0_9"/>
<evidence type="ECO:0000313" key="1">
    <source>
        <dbReference type="EMBL" id="AFV12091.1"/>
    </source>
</evidence>
<keyword evidence="1" id="KW-0378">Hydrolase</keyword>
<protein>
    <submittedName>
        <fullName evidence="1">CRISPR-associated endonuclease Cas4/Csa1</fullName>
    </submittedName>
</protein>
<name>K4LGE4_THEPS</name>
<dbReference type="GO" id="GO:0004519">
    <property type="term" value="F:endonuclease activity"/>
    <property type="evidence" value="ECO:0007669"/>
    <property type="project" value="UniProtKB-KW"/>
</dbReference>
<dbReference type="NCBIfam" id="TIGR01896">
    <property type="entry name" value="cas_AF1879"/>
    <property type="match status" value="1"/>
</dbReference>
<dbReference type="EMBL" id="CP003732">
    <property type="protein sequence ID" value="AFV12091.1"/>
    <property type="molecule type" value="Genomic_DNA"/>
</dbReference>
<dbReference type="Pfam" id="PF06023">
    <property type="entry name" value="Csa1"/>
    <property type="match status" value="1"/>
</dbReference>
<evidence type="ECO:0000313" key="2">
    <source>
        <dbReference type="Proteomes" id="UP000000467"/>
    </source>
</evidence>
<dbReference type="InterPro" id="IPR009260">
    <property type="entry name" value="CRISPR-ass_Csa1"/>
</dbReference>
<keyword evidence="2" id="KW-1185">Reference proteome</keyword>
<dbReference type="AlphaFoldDB" id="K4LGE4"/>
<keyword evidence="1" id="KW-0540">Nuclease</keyword>
<organism evidence="1 2">
    <name type="scientific">Thermacetogenium phaeum (strain ATCC BAA-254 / DSM 26808 / PB)</name>
    <dbReference type="NCBI Taxonomy" id="1089553"/>
    <lineage>
        <taxon>Bacteria</taxon>
        <taxon>Bacillati</taxon>
        <taxon>Bacillota</taxon>
        <taxon>Clostridia</taxon>
        <taxon>Thermoanaerobacterales</taxon>
        <taxon>Thermoanaerobacteraceae</taxon>
        <taxon>Thermacetogenium</taxon>
    </lineage>
</organism>
<dbReference type="KEGG" id="tpz:Tph_c18950"/>
<sequence length="318" mass="36233">MMYFLSDDERKQLLRYYLPKARELGVVDELRGWNWHQPPLEPVYGSVLALYEVAGKYCPSGRDVFLRRVQGIKGEPNSAMIQGMVLHEVLADLLVTAKRAIYLHGTEKYRAICEELEKYIPEKTSHFAGLTDSEAADLSRKVEILCSFEKARVLSRLQEVLTRYPYIGEDSLANLTIPVVVEQKLNGAFLGLSGNLSTDAFIFYEPMILDLKFGEPRDFHRLGTTGYALVMEAIYEFPVNLGCIIYGEFRGDRLIVKRDIHIISDELRQWFIEERDEKARFVTEEIDPGLAEDCPATCPFYHVCCAEDGSELLTSSIP</sequence>
<reference evidence="1 2" key="1">
    <citation type="journal article" date="2012" name="BMC Genomics">
        <title>Genome-guided analysis of physiological and morphological traits of the fermentative acetate oxidizer Thermacetogenium phaeum.</title>
        <authorList>
            <person name="Oehler D."/>
            <person name="Poehlein A."/>
            <person name="Leimbach A."/>
            <person name="Muller N."/>
            <person name="Daniel R."/>
            <person name="Gottschalk G."/>
            <person name="Schink B."/>
        </authorList>
    </citation>
    <scope>NUCLEOTIDE SEQUENCE [LARGE SCALE GENOMIC DNA]</scope>
    <source>
        <strain evidence="2">ATCC BAA-254 / DSM 26808 / PB</strain>
    </source>
</reference>
<proteinExistence type="predicted"/>
<keyword evidence="1" id="KW-0255">Endonuclease</keyword>